<evidence type="ECO:0000313" key="1">
    <source>
        <dbReference type="EMBL" id="CAD9353876.1"/>
    </source>
</evidence>
<protein>
    <submittedName>
        <fullName evidence="1">Uncharacterized protein</fullName>
    </submittedName>
</protein>
<sequence length="194" mass="22077">MQPQGASKSRCILQISKFISPEDLNDPEQFMRFEPLRDGSTTKISNMISINNKIEIDLNGYQPSCQEHNDVENKDDCDSTFLSTDYDDQSSCSLSEEELNEILRSLGEPDIFGDESDMYSTNNIKSEHKRLASNEGSTERTCGENVDLTDEDTERIKNAAIVLQRDWEKRCCRLDQKAQSEITPLTKRLLGARI</sequence>
<gene>
    <name evidence="1" type="ORF">DBRI1063_LOCUS23198</name>
</gene>
<accession>A0A7S2A023</accession>
<dbReference type="EMBL" id="HBGN01036171">
    <property type="protein sequence ID" value="CAD9353876.1"/>
    <property type="molecule type" value="Transcribed_RNA"/>
</dbReference>
<dbReference type="AlphaFoldDB" id="A0A7S2A023"/>
<reference evidence="1" key="1">
    <citation type="submission" date="2021-01" db="EMBL/GenBank/DDBJ databases">
        <authorList>
            <person name="Corre E."/>
            <person name="Pelletier E."/>
            <person name="Niang G."/>
            <person name="Scheremetjew M."/>
            <person name="Finn R."/>
            <person name="Kale V."/>
            <person name="Holt S."/>
            <person name="Cochrane G."/>
            <person name="Meng A."/>
            <person name="Brown T."/>
            <person name="Cohen L."/>
        </authorList>
    </citation>
    <scope>NUCLEOTIDE SEQUENCE</scope>
    <source>
        <strain evidence="1">Pop2</strain>
    </source>
</reference>
<organism evidence="1">
    <name type="scientific">Ditylum brightwellii</name>
    <dbReference type="NCBI Taxonomy" id="49249"/>
    <lineage>
        <taxon>Eukaryota</taxon>
        <taxon>Sar</taxon>
        <taxon>Stramenopiles</taxon>
        <taxon>Ochrophyta</taxon>
        <taxon>Bacillariophyta</taxon>
        <taxon>Mediophyceae</taxon>
        <taxon>Lithodesmiophycidae</taxon>
        <taxon>Lithodesmiales</taxon>
        <taxon>Lithodesmiaceae</taxon>
        <taxon>Ditylum</taxon>
    </lineage>
</organism>
<proteinExistence type="predicted"/>
<name>A0A7S2A023_9STRA</name>